<sequence>MESAIPPQLSVPRVRHPRVPDDYEPRFPSFVARHRTSVRRLVMAYLGTQEGRSPAWLDAAMNAPDGPRHHDRAVPAWPEPGGPRDVVAVGYWDDTAAFDRWFTRHREAWLSGGAGDGRWVEVVRPAIERYETIFGRRSRPEGVAVLAAGFSGPVREHGYWGGMRDRMPASQVDPLHDPGPVDVERRGDRVRVRPRGSVCLIRSGQDWTDSGGQERRAYLGEIEPALREGMEFLRDRGRGVGCLANRYLRVVDAAGRPTDRSYGVGWWRSLADLERWSESHPTHLAIFSAFGRLAAARRDGLELRLYHEVAVANPDEQWFEYVDCHPRTGLLAVAD</sequence>
<keyword evidence="4" id="KW-0408">Iron</keyword>
<dbReference type="EMBL" id="JAGSOV010000056">
    <property type="protein sequence ID" value="MCO1658603.1"/>
    <property type="molecule type" value="Genomic_DNA"/>
</dbReference>
<evidence type="ECO:0000256" key="6">
    <source>
        <dbReference type="ARBA" id="ARBA00034312"/>
    </source>
</evidence>
<name>A0ABT1A6F9_9PSEU</name>
<keyword evidence="5" id="KW-0456">Lyase</keyword>
<evidence type="ECO:0000256" key="5">
    <source>
        <dbReference type="ARBA" id="ARBA00023239"/>
    </source>
</evidence>
<evidence type="ECO:0000256" key="4">
    <source>
        <dbReference type="ARBA" id="ARBA00023004"/>
    </source>
</evidence>
<evidence type="ECO:0000256" key="1">
    <source>
        <dbReference type="ARBA" id="ARBA00001970"/>
    </source>
</evidence>
<keyword evidence="3" id="KW-0479">Metal-binding</keyword>
<comment type="similarity">
    <text evidence="6">Belongs to the heme-containing dehydratase family.</text>
</comment>
<protein>
    <submittedName>
        <fullName evidence="7">Phenylacetaldoxime dehydratase family protein</fullName>
    </submittedName>
</protein>
<evidence type="ECO:0000313" key="7">
    <source>
        <dbReference type="EMBL" id="MCO1658603.1"/>
    </source>
</evidence>
<accession>A0ABT1A6F9</accession>
<gene>
    <name evidence="7" type="ORF">KDL28_26410</name>
</gene>
<reference evidence="7" key="1">
    <citation type="submission" date="2021-04" db="EMBL/GenBank/DDBJ databases">
        <title>Pseudonocardia sp. nov., isolated from sandy soil of mangrove forest.</title>
        <authorList>
            <person name="Zan Z."/>
            <person name="Huang R."/>
            <person name="Liu W."/>
        </authorList>
    </citation>
    <scope>NUCLEOTIDE SEQUENCE</scope>
    <source>
        <strain evidence="7">S2-4</strain>
    </source>
</reference>
<evidence type="ECO:0000256" key="2">
    <source>
        <dbReference type="ARBA" id="ARBA00022617"/>
    </source>
</evidence>
<dbReference type="Pfam" id="PF13816">
    <property type="entry name" value="Dehydratase_hem"/>
    <property type="match status" value="1"/>
</dbReference>
<dbReference type="RefSeq" id="WP_252442744.1">
    <property type="nucleotide sequence ID" value="NZ_JAGSOV010000056.1"/>
</dbReference>
<comment type="cofactor">
    <cofactor evidence="1">
        <name>heme b</name>
        <dbReference type="ChEBI" id="CHEBI:60344"/>
    </cofactor>
</comment>
<evidence type="ECO:0000313" key="8">
    <source>
        <dbReference type="Proteomes" id="UP001165283"/>
    </source>
</evidence>
<evidence type="ECO:0000256" key="3">
    <source>
        <dbReference type="ARBA" id="ARBA00022723"/>
    </source>
</evidence>
<organism evidence="7 8">
    <name type="scientific">Pseudonocardia humida</name>
    <dbReference type="NCBI Taxonomy" id="2800819"/>
    <lineage>
        <taxon>Bacteria</taxon>
        <taxon>Bacillati</taxon>
        <taxon>Actinomycetota</taxon>
        <taxon>Actinomycetes</taxon>
        <taxon>Pseudonocardiales</taxon>
        <taxon>Pseudonocardiaceae</taxon>
        <taxon>Pseudonocardia</taxon>
    </lineage>
</organism>
<dbReference type="InterPro" id="IPR025702">
    <property type="entry name" value="OXD"/>
</dbReference>
<keyword evidence="8" id="KW-1185">Reference proteome</keyword>
<proteinExistence type="inferred from homology"/>
<keyword evidence="2" id="KW-0349">Heme</keyword>
<comment type="caution">
    <text evidence="7">The sequence shown here is derived from an EMBL/GenBank/DDBJ whole genome shotgun (WGS) entry which is preliminary data.</text>
</comment>
<dbReference type="Proteomes" id="UP001165283">
    <property type="component" value="Unassembled WGS sequence"/>
</dbReference>